<evidence type="ECO:0000313" key="5">
    <source>
        <dbReference type="EMBL" id="CAF2268451.1"/>
    </source>
</evidence>
<keyword evidence="10" id="KW-1185">Reference proteome</keyword>
<dbReference type="PANTHER" id="PTHR12932">
    <property type="entry name" value="P25 ALPHA-RELATED"/>
    <property type="match status" value="1"/>
</dbReference>
<accession>A0A817AGU3</accession>
<dbReference type="InterPro" id="IPR008907">
    <property type="entry name" value="TPP/p25"/>
</dbReference>
<dbReference type="Gene3D" id="1.10.238.10">
    <property type="entry name" value="EF-hand"/>
    <property type="match status" value="1"/>
</dbReference>
<dbReference type="GO" id="GO:0005874">
    <property type="term" value="C:microtubule"/>
    <property type="evidence" value="ECO:0007669"/>
    <property type="project" value="TreeGrafter"/>
</dbReference>
<dbReference type="SUPFAM" id="SSF47473">
    <property type="entry name" value="EF-hand"/>
    <property type="match status" value="1"/>
</dbReference>
<evidence type="ECO:0000313" key="8">
    <source>
        <dbReference type="EMBL" id="CAF4199547.1"/>
    </source>
</evidence>
<evidence type="ECO:0000256" key="2">
    <source>
        <dbReference type="SAM" id="MobiDB-lite"/>
    </source>
</evidence>
<dbReference type="GO" id="GO:0015631">
    <property type="term" value="F:tubulin binding"/>
    <property type="evidence" value="ECO:0007669"/>
    <property type="project" value="InterPro"/>
</dbReference>
<evidence type="ECO:0000313" key="9">
    <source>
        <dbReference type="Proteomes" id="UP000663824"/>
    </source>
</evidence>
<dbReference type="Proteomes" id="UP000663887">
    <property type="component" value="Unassembled WGS sequence"/>
</dbReference>
<evidence type="ECO:0000313" key="3">
    <source>
        <dbReference type="EMBL" id="CAF2144168.1"/>
    </source>
</evidence>
<dbReference type="EMBL" id="CAJOBG010006856">
    <property type="protein sequence ID" value="CAF4199547.1"/>
    <property type="molecule type" value="Genomic_DNA"/>
</dbReference>
<name>A0A817AGU3_9BILA</name>
<evidence type="ECO:0000313" key="10">
    <source>
        <dbReference type="Proteomes" id="UP000663866"/>
    </source>
</evidence>
<feature type="compositionally biased region" description="Basic and acidic residues" evidence="2">
    <location>
        <begin position="140"/>
        <end position="158"/>
    </location>
</feature>
<sequence length="180" mass="19377">MATGGGSGLKQAFDQFARFGKSESQLKEKDIRIESKNVQKLMKEAGVVDGKYTSQLLDNDMARVLGKLTSSGTYTKGIKTFEFQGFKQLIDQIAESKKTSADQILSLISSVSGPSTSNTTGVANANTTARMTDTSHYTGAHKERFDESGHGKGKDGRTDVVSNSGYVGEYKGAGTYDKKH</sequence>
<feature type="region of interest" description="Disordered" evidence="2">
    <location>
        <begin position="136"/>
        <end position="164"/>
    </location>
</feature>
<dbReference type="Proteomes" id="UP000663842">
    <property type="component" value="Unassembled WGS sequence"/>
</dbReference>
<dbReference type="InterPro" id="IPR011992">
    <property type="entry name" value="EF-hand-dom_pair"/>
</dbReference>
<reference evidence="5" key="1">
    <citation type="submission" date="2021-02" db="EMBL/GenBank/DDBJ databases">
        <authorList>
            <person name="Nowell W R."/>
        </authorList>
    </citation>
    <scope>NUCLEOTIDE SEQUENCE</scope>
</reference>
<dbReference type="GO" id="GO:0001578">
    <property type="term" value="P:microtubule bundle formation"/>
    <property type="evidence" value="ECO:0007669"/>
    <property type="project" value="TreeGrafter"/>
</dbReference>
<comment type="similarity">
    <text evidence="1">Belongs to the TPPP family.</text>
</comment>
<dbReference type="Proteomes" id="UP000663824">
    <property type="component" value="Unassembled WGS sequence"/>
</dbReference>
<proteinExistence type="inferred from homology"/>
<dbReference type="EMBL" id="CAJOBI010014114">
    <property type="protein sequence ID" value="CAF4174924.1"/>
    <property type="molecule type" value="Genomic_DNA"/>
</dbReference>
<dbReference type="EMBL" id="CAJNRE010022094">
    <property type="protein sequence ID" value="CAF2268451.1"/>
    <property type="molecule type" value="Genomic_DNA"/>
</dbReference>
<dbReference type="GO" id="GO:0046785">
    <property type="term" value="P:microtubule polymerization"/>
    <property type="evidence" value="ECO:0007669"/>
    <property type="project" value="InterPro"/>
</dbReference>
<dbReference type="Proteomes" id="UP000663866">
    <property type="component" value="Unassembled WGS sequence"/>
</dbReference>
<dbReference type="AlphaFoldDB" id="A0A817AGU3"/>
<dbReference type="EMBL" id="CAJOBF010005841">
    <property type="protein sequence ID" value="CAF4188498.1"/>
    <property type="molecule type" value="Genomic_DNA"/>
</dbReference>
<dbReference type="EMBL" id="CAJNRG010012897">
    <property type="protein sequence ID" value="CAF2144168.1"/>
    <property type="molecule type" value="Genomic_DNA"/>
</dbReference>
<dbReference type="EMBL" id="CAJNRF010013820">
    <property type="protein sequence ID" value="CAF2152268.1"/>
    <property type="molecule type" value="Genomic_DNA"/>
</dbReference>
<protein>
    <submittedName>
        <fullName evidence="5">Uncharacterized protein</fullName>
    </submittedName>
</protein>
<gene>
    <name evidence="5" type="ORF">MBJ925_LOCUS39318</name>
    <name evidence="8" type="ORF">OVN521_LOCUS26315</name>
    <name evidence="6" type="ORF">SMN809_LOCUS20762</name>
    <name evidence="7" type="ORF">UXM345_LOCUS27286</name>
    <name evidence="4" type="ORF">WKI299_LOCUS30543</name>
    <name evidence="3" type="ORF">XDN619_LOCUS27318</name>
</gene>
<dbReference type="Proteomes" id="UP000676336">
    <property type="component" value="Unassembled WGS sequence"/>
</dbReference>
<evidence type="ECO:0000313" key="6">
    <source>
        <dbReference type="EMBL" id="CAF4174924.1"/>
    </source>
</evidence>
<evidence type="ECO:0000313" key="4">
    <source>
        <dbReference type="EMBL" id="CAF2152268.1"/>
    </source>
</evidence>
<comment type="caution">
    <text evidence="5">The sequence shown here is derived from an EMBL/GenBank/DDBJ whole genome shotgun (WGS) entry which is preliminary data.</text>
</comment>
<evidence type="ECO:0000256" key="1">
    <source>
        <dbReference type="ARBA" id="ARBA00010994"/>
    </source>
</evidence>
<dbReference type="Proteomes" id="UP000663856">
    <property type="component" value="Unassembled WGS sequence"/>
</dbReference>
<evidence type="ECO:0000313" key="7">
    <source>
        <dbReference type="EMBL" id="CAF4188498.1"/>
    </source>
</evidence>
<dbReference type="Pfam" id="PF05517">
    <property type="entry name" value="p25-alpha"/>
    <property type="match status" value="1"/>
</dbReference>
<dbReference type="PANTHER" id="PTHR12932:SF9">
    <property type="entry name" value="TUBULIN POLYMERIZATION-PROMOTING PROTEIN HOMOLOG"/>
    <property type="match status" value="1"/>
</dbReference>
<dbReference type="GO" id="GO:0032273">
    <property type="term" value="P:positive regulation of protein polymerization"/>
    <property type="evidence" value="ECO:0007669"/>
    <property type="project" value="TreeGrafter"/>
</dbReference>
<organism evidence="5 9">
    <name type="scientific">Rotaria magnacalcarata</name>
    <dbReference type="NCBI Taxonomy" id="392030"/>
    <lineage>
        <taxon>Eukaryota</taxon>
        <taxon>Metazoa</taxon>
        <taxon>Spiralia</taxon>
        <taxon>Gnathifera</taxon>
        <taxon>Rotifera</taxon>
        <taxon>Eurotatoria</taxon>
        <taxon>Bdelloidea</taxon>
        <taxon>Philodinida</taxon>
        <taxon>Philodinidae</taxon>
        <taxon>Rotaria</taxon>
    </lineage>
</organism>